<feature type="region of interest" description="Disordered" evidence="1">
    <location>
        <begin position="82"/>
        <end position="101"/>
    </location>
</feature>
<evidence type="ECO:0000256" key="1">
    <source>
        <dbReference type="SAM" id="MobiDB-lite"/>
    </source>
</evidence>
<evidence type="ECO:0000313" key="2">
    <source>
        <dbReference type="EMBL" id="KAF4034806.1"/>
    </source>
</evidence>
<keyword evidence="3" id="KW-1185">Reference proteome</keyword>
<evidence type="ECO:0000313" key="3">
    <source>
        <dbReference type="Proteomes" id="UP000602510"/>
    </source>
</evidence>
<feature type="region of interest" description="Disordered" evidence="1">
    <location>
        <begin position="1"/>
        <end position="24"/>
    </location>
</feature>
<protein>
    <submittedName>
        <fullName evidence="2">Uncharacterized protein</fullName>
    </submittedName>
</protein>
<feature type="region of interest" description="Disordered" evidence="1">
    <location>
        <begin position="112"/>
        <end position="138"/>
    </location>
</feature>
<gene>
    <name evidence="2" type="ORF">GN244_ATG13215</name>
</gene>
<feature type="compositionally biased region" description="Basic and acidic residues" evidence="1">
    <location>
        <begin position="112"/>
        <end position="136"/>
    </location>
</feature>
<proteinExistence type="predicted"/>
<reference evidence="2" key="1">
    <citation type="submission" date="2020-04" db="EMBL/GenBank/DDBJ databases">
        <title>Hybrid Assembly of Korean Phytophthora infestans isolates.</title>
        <authorList>
            <person name="Prokchorchik M."/>
            <person name="Lee Y."/>
            <person name="Seo J."/>
            <person name="Cho J.-H."/>
            <person name="Park Y.-E."/>
            <person name="Jang D.-C."/>
            <person name="Im J.-S."/>
            <person name="Choi J.-G."/>
            <person name="Park H.-J."/>
            <person name="Lee G.-B."/>
            <person name="Lee Y.-G."/>
            <person name="Hong S.-Y."/>
            <person name="Cho K."/>
            <person name="Sohn K.H."/>
        </authorList>
    </citation>
    <scope>NUCLEOTIDE SEQUENCE</scope>
    <source>
        <strain evidence="2">KR_1_A1</strain>
    </source>
</reference>
<name>A0A833WRK0_PHYIN</name>
<dbReference type="EMBL" id="WSZM01000344">
    <property type="protein sequence ID" value="KAF4034806.1"/>
    <property type="molecule type" value="Genomic_DNA"/>
</dbReference>
<sequence>MRLLSTAGSLLVEGPPRRRSSIGNTRRLLETYEQLSFRSLEDPESDNMTATYAANASLLFEVERRVAEAAVSGQVPRRWKSSSLYRSKTLSRGEPELPPDHTVSIDAVSVRTRPEPGLVDKKTEARRNRQKEEPQRAMRHRQLLREAGVTATENI</sequence>
<dbReference type="Proteomes" id="UP000602510">
    <property type="component" value="Unassembled WGS sequence"/>
</dbReference>
<accession>A0A833WRK0</accession>
<comment type="caution">
    <text evidence="2">The sequence shown here is derived from an EMBL/GenBank/DDBJ whole genome shotgun (WGS) entry which is preliminary data.</text>
</comment>
<organism evidence="2 3">
    <name type="scientific">Phytophthora infestans</name>
    <name type="common">Potato late blight agent</name>
    <name type="synonym">Botrytis infestans</name>
    <dbReference type="NCBI Taxonomy" id="4787"/>
    <lineage>
        <taxon>Eukaryota</taxon>
        <taxon>Sar</taxon>
        <taxon>Stramenopiles</taxon>
        <taxon>Oomycota</taxon>
        <taxon>Peronosporomycetes</taxon>
        <taxon>Peronosporales</taxon>
        <taxon>Peronosporaceae</taxon>
        <taxon>Phytophthora</taxon>
    </lineage>
</organism>
<dbReference type="AlphaFoldDB" id="A0A833WRK0"/>